<dbReference type="EMBL" id="JASMWN010000014">
    <property type="protein sequence ID" value="MDU9005478.1"/>
    <property type="molecule type" value="Genomic_DNA"/>
</dbReference>
<protein>
    <submittedName>
        <fullName evidence="1">Uncharacterized protein</fullName>
    </submittedName>
</protein>
<dbReference type="PROSITE" id="PS51257">
    <property type="entry name" value="PROKAR_LIPOPROTEIN"/>
    <property type="match status" value="1"/>
</dbReference>
<dbReference type="RefSeq" id="WP_316778917.1">
    <property type="nucleotide sequence ID" value="NZ_JASMWN010000014.1"/>
</dbReference>
<dbReference type="Proteomes" id="UP001255416">
    <property type="component" value="Unassembled WGS sequence"/>
</dbReference>
<organism evidence="1 2">
    <name type="scientific">Sedimentitalea todarodis</name>
    <dbReference type="NCBI Taxonomy" id="1631240"/>
    <lineage>
        <taxon>Bacteria</taxon>
        <taxon>Pseudomonadati</taxon>
        <taxon>Pseudomonadota</taxon>
        <taxon>Alphaproteobacteria</taxon>
        <taxon>Rhodobacterales</taxon>
        <taxon>Paracoccaceae</taxon>
        <taxon>Sedimentitalea</taxon>
    </lineage>
</organism>
<name>A0ABU3VH20_9RHOB</name>
<comment type="caution">
    <text evidence="1">The sequence shown here is derived from an EMBL/GenBank/DDBJ whole genome shotgun (WGS) entry which is preliminary data.</text>
</comment>
<accession>A0ABU3VH20</accession>
<proteinExistence type="predicted"/>
<sequence length="112" mass="10944">MKKTLLVLPILALAAGCVETEGSYGSGNSTSGGTSSASINTRNDGGYTLVLNPGDGVCTAVYDEPTPGGTEMSALDCSGDRSGNATVSYDGAGTPARVTFGGVGIGGGTITF</sequence>
<gene>
    <name evidence="1" type="ORF">QO231_16715</name>
</gene>
<reference evidence="2" key="1">
    <citation type="submission" date="2023-05" db="EMBL/GenBank/DDBJ databases">
        <title>Sedimentitalea sp. nov. JM2-8.</title>
        <authorList>
            <person name="Huang J."/>
        </authorList>
    </citation>
    <scope>NUCLEOTIDE SEQUENCE [LARGE SCALE GENOMIC DNA]</scope>
    <source>
        <strain evidence="2">KHS03</strain>
    </source>
</reference>
<evidence type="ECO:0000313" key="2">
    <source>
        <dbReference type="Proteomes" id="UP001255416"/>
    </source>
</evidence>
<keyword evidence="2" id="KW-1185">Reference proteome</keyword>
<evidence type="ECO:0000313" key="1">
    <source>
        <dbReference type="EMBL" id="MDU9005478.1"/>
    </source>
</evidence>